<dbReference type="Proteomes" id="UP000027586">
    <property type="component" value="Unassembled WGS sequence"/>
</dbReference>
<dbReference type="PANTHER" id="PTHR31051">
    <property type="entry name" value="PROTEASOME ASSEMBLY CHAPERONE 3"/>
    <property type="match status" value="1"/>
</dbReference>
<dbReference type="Gene3D" id="3.30.230.90">
    <property type="match status" value="1"/>
</dbReference>
<dbReference type="VEuPathDB" id="FungiDB:LCOR_03817.1"/>
<evidence type="ECO:0000313" key="1">
    <source>
        <dbReference type="EMBL" id="CDH52334.1"/>
    </source>
</evidence>
<reference evidence="1" key="1">
    <citation type="submission" date="2013-08" db="EMBL/GenBank/DDBJ databases">
        <title>Gene expansion shapes genome architecture in the human pathogen Lichtheimia corymbifera: an evolutionary genomics analysis in the ancient terrestrial Mucorales (Mucoromycotina).</title>
        <authorList>
            <person name="Schwartze V.U."/>
            <person name="Winter S."/>
            <person name="Shelest E."/>
            <person name="Marcet-Houben M."/>
            <person name="Horn F."/>
            <person name="Wehner S."/>
            <person name="Hoffmann K."/>
            <person name="Riege K."/>
            <person name="Sammeth M."/>
            <person name="Nowrousian M."/>
            <person name="Valiante V."/>
            <person name="Linde J."/>
            <person name="Jacobsen I.D."/>
            <person name="Marz M."/>
            <person name="Brakhage A.A."/>
            <person name="Gabaldon T."/>
            <person name="Bocker S."/>
            <person name="Voigt K."/>
        </authorList>
    </citation>
    <scope>NUCLEOTIDE SEQUENCE [LARGE SCALE GENOMIC DNA]</scope>
    <source>
        <strain evidence="1">FSU 9682</strain>
    </source>
</reference>
<keyword evidence="2" id="KW-1185">Reference proteome</keyword>
<dbReference type="OrthoDB" id="5593278at2759"/>
<dbReference type="InterPro" id="IPR053720">
    <property type="entry name" value="Psm_Assembly_Chaperone"/>
</dbReference>
<comment type="caution">
    <text evidence="1">The sequence shown here is derived from an EMBL/GenBank/DDBJ whole genome shotgun (WGS) entry which is preliminary data.</text>
</comment>
<dbReference type="EMBL" id="CBTN010000012">
    <property type="protein sequence ID" value="CDH52334.1"/>
    <property type="molecule type" value="Genomic_DNA"/>
</dbReference>
<proteinExistence type="predicted"/>
<accession>A0A068RQP3</accession>
<gene>
    <name evidence="1" type="ORF">LCOR_03817.1</name>
</gene>
<dbReference type="STRING" id="1263082.A0A068RQP3"/>
<dbReference type="GO" id="GO:0043248">
    <property type="term" value="P:proteasome assembly"/>
    <property type="evidence" value="ECO:0007669"/>
    <property type="project" value="InterPro"/>
</dbReference>
<organism evidence="1 2">
    <name type="scientific">Lichtheimia corymbifera JMRC:FSU:9682</name>
    <dbReference type="NCBI Taxonomy" id="1263082"/>
    <lineage>
        <taxon>Eukaryota</taxon>
        <taxon>Fungi</taxon>
        <taxon>Fungi incertae sedis</taxon>
        <taxon>Mucoromycota</taxon>
        <taxon>Mucoromycotina</taxon>
        <taxon>Mucoromycetes</taxon>
        <taxon>Mucorales</taxon>
        <taxon>Lichtheimiaceae</taxon>
        <taxon>Lichtheimia</taxon>
    </lineage>
</organism>
<dbReference type="AlphaFoldDB" id="A0A068RQP3"/>
<dbReference type="PANTHER" id="PTHR31051:SF1">
    <property type="entry name" value="PROTEASOME ASSEMBLY CHAPERONE 3"/>
    <property type="match status" value="1"/>
</dbReference>
<protein>
    <submittedName>
        <fullName evidence="1">Uncharacterized protein</fullName>
    </submittedName>
</protein>
<dbReference type="Pfam" id="PF10178">
    <property type="entry name" value="PAC3"/>
    <property type="match status" value="1"/>
</dbReference>
<name>A0A068RQP3_9FUNG</name>
<sequence length="141" mass="15379">MASTDEQVQFPLTNKQAACDIDGVHTEVLVTGFADKIFIVVTQFGRIGSLIRTTVDIAPHLATNPSSVPTTSQFLFGESSGPQSDLYMLYASSIAQAVAAMNPHEKRPILLGIALKPLDEMAEQRKVFNKVIDKVMTCPVW</sequence>
<evidence type="ECO:0000313" key="2">
    <source>
        <dbReference type="Proteomes" id="UP000027586"/>
    </source>
</evidence>
<dbReference type="InterPro" id="IPR018788">
    <property type="entry name" value="Proteasome_assmbl_chp_3"/>
</dbReference>